<dbReference type="GO" id="GO:0051537">
    <property type="term" value="F:2 iron, 2 sulfur cluster binding"/>
    <property type="evidence" value="ECO:0007669"/>
    <property type="project" value="UniProtKB-KW"/>
</dbReference>
<dbReference type="Pfam" id="PF13510">
    <property type="entry name" value="Fer2_4"/>
    <property type="match status" value="1"/>
</dbReference>
<organism evidence="13">
    <name type="scientific">Moorella thermoacetica Y72</name>
    <dbReference type="NCBI Taxonomy" id="1325331"/>
    <lineage>
        <taxon>Bacteria</taxon>
        <taxon>Bacillati</taxon>
        <taxon>Bacillota</taxon>
        <taxon>Clostridia</taxon>
        <taxon>Neomoorellales</taxon>
        <taxon>Neomoorellaceae</taxon>
        <taxon>Neomoorella</taxon>
    </lineage>
</organism>
<dbReference type="InterPro" id="IPR036010">
    <property type="entry name" value="2Fe-2S_ferredoxin-like_sf"/>
</dbReference>
<dbReference type="PROSITE" id="PS00198">
    <property type="entry name" value="4FE4S_FER_1"/>
    <property type="match status" value="1"/>
</dbReference>
<evidence type="ECO:0000256" key="2">
    <source>
        <dbReference type="ARBA" id="ARBA00013529"/>
    </source>
</evidence>
<dbReference type="PROSITE" id="PS51085">
    <property type="entry name" value="2FE2S_FER_2"/>
    <property type="match status" value="1"/>
</dbReference>
<evidence type="ECO:0000256" key="7">
    <source>
        <dbReference type="ARBA" id="ARBA00023002"/>
    </source>
</evidence>
<feature type="domain" description="4Fe-4S ferredoxin-type" evidence="11">
    <location>
        <begin position="182"/>
        <end position="211"/>
    </location>
</feature>
<dbReference type="Gene3D" id="3.10.20.740">
    <property type="match status" value="1"/>
</dbReference>
<evidence type="ECO:0000256" key="3">
    <source>
        <dbReference type="ARBA" id="ARBA00022485"/>
    </source>
</evidence>
<dbReference type="PROSITE" id="PS51379">
    <property type="entry name" value="4FE4S_FER_2"/>
    <property type="match status" value="2"/>
</dbReference>
<proteinExistence type="predicted"/>
<dbReference type="PROSITE" id="PS51839">
    <property type="entry name" value="4FE4S_HC3"/>
    <property type="match status" value="1"/>
</dbReference>
<feature type="domain" description="2Fe-2S ferredoxin-type" evidence="10">
    <location>
        <begin position="2"/>
        <end position="80"/>
    </location>
</feature>
<dbReference type="FunFam" id="3.10.20.740:FF:000005">
    <property type="entry name" value="NADH:ubiquinone oxidoreductase subunit"/>
    <property type="match status" value="1"/>
</dbReference>
<dbReference type="GO" id="GO:0016491">
    <property type="term" value="F:oxidoreductase activity"/>
    <property type="evidence" value="ECO:0007669"/>
    <property type="project" value="UniProtKB-KW"/>
</dbReference>
<comment type="function">
    <text evidence="1">Ferredoxins are iron-sulfur proteins that transfer electrons in a wide variety of metabolic reactions.</text>
</comment>
<evidence type="ECO:0000256" key="9">
    <source>
        <dbReference type="ARBA" id="ARBA00023014"/>
    </source>
</evidence>
<sequence>MPGVSLTINDKKVRVPAGTTILEAARELNITIPTLCHDKRLSPFGACRLCVVEVRGRKNLPAACVTPVEEGMTVLTESPAVVEARRTIIELLLANHPLDCLTCEKSGNCRLQDYAYRYGVKRTPFEGTRDQLPLDDNNPFIIRDPNKCILCGKCVRACQEIRGQAVLGFAFRGPATRVVPPLDVSLGESDCVFCQNCVAVCPTGALRDKYLAGKGRWWEFQPEAVTCPFCANGCHFYLLRKGGKVVAVAAGGAALGRPMCLRGRLALTLIFCEEPPQPQIKTEKGFAAVSWTEALGLEELAGKLWPK</sequence>
<dbReference type="Pfam" id="PF10588">
    <property type="entry name" value="NADH-G_4Fe-4S_3"/>
    <property type="match status" value="1"/>
</dbReference>
<dbReference type="SUPFAM" id="SSF54862">
    <property type="entry name" value="4Fe-4S ferredoxins"/>
    <property type="match status" value="1"/>
</dbReference>
<name>A0A0S6U9D4_NEOTH</name>
<accession>A0A0S6U9D4</accession>
<dbReference type="InterPro" id="IPR019574">
    <property type="entry name" value="NADH_UbQ_OxRdtase_Gsu_4Fe4S-bd"/>
</dbReference>
<evidence type="ECO:0000256" key="1">
    <source>
        <dbReference type="ARBA" id="ARBA00003532"/>
    </source>
</evidence>
<dbReference type="InterPro" id="IPR050157">
    <property type="entry name" value="PSI_iron-sulfur_center"/>
</dbReference>
<keyword evidence="9" id="KW-0411">Iron-sulfur</keyword>
<dbReference type="PANTHER" id="PTHR24960:SF84">
    <property type="entry name" value="HYDROGENASE SUBUNIT"/>
    <property type="match status" value="1"/>
</dbReference>
<dbReference type="GO" id="GO:0051539">
    <property type="term" value="F:4 iron, 4 sulfur cluster binding"/>
    <property type="evidence" value="ECO:0007669"/>
    <property type="project" value="UniProtKB-KW"/>
</dbReference>
<keyword evidence="6" id="KW-0677">Repeat</keyword>
<evidence type="ECO:0000256" key="5">
    <source>
        <dbReference type="ARBA" id="ARBA00022723"/>
    </source>
</evidence>
<gene>
    <name evidence="13" type="ORF">MTY_0384</name>
</gene>
<feature type="domain" description="4Fe-4S His(Cys)3-ligated-type" evidence="12">
    <location>
        <begin position="80"/>
        <end position="119"/>
    </location>
</feature>
<dbReference type="InterPro" id="IPR001041">
    <property type="entry name" value="2Fe-2S_ferredoxin-type"/>
</dbReference>
<evidence type="ECO:0000256" key="4">
    <source>
        <dbReference type="ARBA" id="ARBA00022714"/>
    </source>
</evidence>
<dbReference type="Gene3D" id="3.30.200.210">
    <property type="match status" value="1"/>
</dbReference>
<keyword evidence="7" id="KW-0560">Oxidoreductase</keyword>
<dbReference type="SMART" id="SM00929">
    <property type="entry name" value="NADH-G_4Fe-4S_3"/>
    <property type="match status" value="1"/>
</dbReference>
<dbReference type="SUPFAM" id="SSF53706">
    <property type="entry name" value="Formate dehydrogenase/DMSO reductase, domains 1-3"/>
    <property type="match status" value="1"/>
</dbReference>
<dbReference type="CDD" id="cd00207">
    <property type="entry name" value="fer2"/>
    <property type="match status" value="1"/>
</dbReference>
<dbReference type="InterPro" id="IPR017900">
    <property type="entry name" value="4Fe4S_Fe_S_CS"/>
</dbReference>
<evidence type="ECO:0000259" key="10">
    <source>
        <dbReference type="PROSITE" id="PS51085"/>
    </source>
</evidence>
<evidence type="ECO:0000256" key="8">
    <source>
        <dbReference type="ARBA" id="ARBA00023004"/>
    </source>
</evidence>
<dbReference type="RefSeq" id="WP_025773152.1">
    <property type="nucleotide sequence ID" value="NZ_DF238840.1"/>
</dbReference>
<dbReference type="AlphaFoldDB" id="A0A0S6U9D4"/>
<dbReference type="Proteomes" id="UP000063718">
    <property type="component" value="Unassembled WGS sequence"/>
</dbReference>
<dbReference type="PANTHER" id="PTHR24960">
    <property type="entry name" value="PHOTOSYSTEM I IRON-SULFUR CENTER-RELATED"/>
    <property type="match status" value="1"/>
</dbReference>
<keyword evidence="4" id="KW-0001">2Fe-2S</keyword>
<dbReference type="FunFam" id="3.30.70.20:FF:000035">
    <property type="entry name" value="Iron hydrogenase 1"/>
    <property type="match status" value="1"/>
</dbReference>
<dbReference type="Gene3D" id="3.30.70.20">
    <property type="match status" value="1"/>
</dbReference>
<feature type="domain" description="4Fe-4S ferredoxin-type" evidence="11">
    <location>
        <begin position="139"/>
        <end position="158"/>
    </location>
</feature>
<evidence type="ECO:0000259" key="12">
    <source>
        <dbReference type="PROSITE" id="PS51839"/>
    </source>
</evidence>
<keyword evidence="8" id="KW-0408">Iron</keyword>
<protein>
    <recommendedName>
        <fullName evidence="2">Ferredoxin</fullName>
    </recommendedName>
</protein>
<keyword evidence="5" id="KW-0479">Metal-binding</keyword>
<dbReference type="GO" id="GO:0046872">
    <property type="term" value="F:metal ion binding"/>
    <property type="evidence" value="ECO:0007669"/>
    <property type="project" value="UniProtKB-KW"/>
</dbReference>
<reference evidence="13" key="1">
    <citation type="journal article" date="2014" name="Gene">
        <title>Genome-guided analysis of transformation efficiency and carbon dioxide assimilation by Moorella thermoacetica Y72.</title>
        <authorList>
            <person name="Tsukahara K."/>
            <person name="Kita A."/>
            <person name="Nakashimada Y."/>
            <person name="Hoshino T."/>
            <person name="Murakami K."/>
        </authorList>
    </citation>
    <scope>NUCLEOTIDE SEQUENCE [LARGE SCALE GENOMIC DNA]</scope>
    <source>
        <strain evidence="13">Y72</strain>
    </source>
</reference>
<dbReference type="Pfam" id="PF12838">
    <property type="entry name" value="Fer4_7"/>
    <property type="match status" value="1"/>
</dbReference>
<dbReference type="InterPro" id="IPR017896">
    <property type="entry name" value="4Fe4S_Fe-S-bd"/>
</dbReference>
<evidence type="ECO:0000256" key="6">
    <source>
        <dbReference type="ARBA" id="ARBA00022737"/>
    </source>
</evidence>
<keyword evidence="3" id="KW-0004">4Fe-4S</keyword>
<dbReference type="SUPFAM" id="SSF54292">
    <property type="entry name" value="2Fe-2S ferredoxin-like"/>
    <property type="match status" value="1"/>
</dbReference>
<evidence type="ECO:0000313" key="13">
    <source>
        <dbReference type="EMBL" id="GAF25055.1"/>
    </source>
</evidence>
<dbReference type="EMBL" id="DF238840">
    <property type="protein sequence ID" value="GAF25055.1"/>
    <property type="molecule type" value="Genomic_DNA"/>
</dbReference>
<evidence type="ECO:0000259" key="11">
    <source>
        <dbReference type="PROSITE" id="PS51379"/>
    </source>
</evidence>